<accession>A0ABW0FN54</accession>
<dbReference type="Proteomes" id="UP001595937">
    <property type="component" value="Unassembled WGS sequence"/>
</dbReference>
<dbReference type="GeneID" id="303296892"/>
<evidence type="ECO:0000313" key="2">
    <source>
        <dbReference type="Proteomes" id="UP001595937"/>
    </source>
</evidence>
<dbReference type="RefSeq" id="WP_343923378.1">
    <property type="nucleotide sequence ID" value="NZ_BAAAIR010000033.1"/>
</dbReference>
<dbReference type="EMBL" id="JBHSLN010000087">
    <property type="protein sequence ID" value="MFC5299240.1"/>
    <property type="molecule type" value="Genomic_DNA"/>
</dbReference>
<dbReference type="PANTHER" id="PTHR36849:SF1">
    <property type="entry name" value="CYTOPLASMIC PROTEIN"/>
    <property type="match status" value="1"/>
</dbReference>
<dbReference type="InterPro" id="IPR052552">
    <property type="entry name" value="YeaO-like"/>
</dbReference>
<dbReference type="PANTHER" id="PTHR36849">
    <property type="entry name" value="CYTOPLASMIC PROTEIN-RELATED"/>
    <property type="match status" value="1"/>
</dbReference>
<keyword evidence="2" id="KW-1185">Reference proteome</keyword>
<sequence>MSSIEITTDRVHDVLDDDGSGADEYRVLVDRLWPRGITKERLAHDDWDKDVAPSSDLRTSFHDDDLDFQEFSGRYRHELDDSDAPQALLDRARDAGAHRIVLLFSAKDTEHNHAQVLQDALQDLVR</sequence>
<reference evidence="2" key="1">
    <citation type="journal article" date="2019" name="Int. J. Syst. Evol. Microbiol.">
        <title>The Global Catalogue of Microorganisms (GCM) 10K type strain sequencing project: providing services to taxonomists for standard genome sequencing and annotation.</title>
        <authorList>
            <consortium name="The Broad Institute Genomics Platform"/>
            <consortium name="The Broad Institute Genome Sequencing Center for Infectious Disease"/>
            <person name="Wu L."/>
            <person name="Ma J."/>
        </authorList>
    </citation>
    <scope>NUCLEOTIDE SEQUENCE [LARGE SCALE GENOMIC DNA]</scope>
    <source>
        <strain evidence="2">CGMCC 1.16455</strain>
    </source>
</reference>
<organism evidence="1 2">
    <name type="scientific">Brachybacterium tyrofermentans</name>
    <dbReference type="NCBI Taxonomy" id="47848"/>
    <lineage>
        <taxon>Bacteria</taxon>
        <taxon>Bacillati</taxon>
        <taxon>Actinomycetota</taxon>
        <taxon>Actinomycetes</taxon>
        <taxon>Micrococcales</taxon>
        <taxon>Dermabacteraceae</taxon>
        <taxon>Brachybacterium</taxon>
    </lineage>
</organism>
<dbReference type="Pfam" id="PF22752">
    <property type="entry name" value="DUF488-N3i"/>
    <property type="match status" value="1"/>
</dbReference>
<evidence type="ECO:0000313" key="1">
    <source>
        <dbReference type="EMBL" id="MFC5299240.1"/>
    </source>
</evidence>
<protein>
    <submittedName>
        <fullName evidence="1">DUF488 domain-containing protein</fullName>
    </submittedName>
</protein>
<proteinExistence type="predicted"/>
<gene>
    <name evidence="1" type="ORF">ACFPK8_17120</name>
</gene>
<name>A0ABW0FN54_9MICO</name>
<comment type="caution">
    <text evidence="1">The sequence shown here is derived from an EMBL/GenBank/DDBJ whole genome shotgun (WGS) entry which is preliminary data.</text>
</comment>